<dbReference type="GO" id="GO:0004497">
    <property type="term" value="F:monooxygenase activity"/>
    <property type="evidence" value="ECO:0007669"/>
    <property type="project" value="UniProtKB-KW"/>
</dbReference>
<dbReference type="Pfam" id="PF01494">
    <property type="entry name" value="FAD_binding_3"/>
    <property type="match status" value="1"/>
</dbReference>
<dbReference type="AlphaFoldDB" id="A0A8T9CGK8"/>
<keyword evidence="5" id="KW-0560">Oxidoreductase</keyword>
<dbReference type="Proteomes" id="UP000469558">
    <property type="component" value="Unassembled WGS sequence"/>
</dbReference>
<dbReference type="SUPFAM" id="SSF51905">
    <property type="entry name" value="FAD/NAD(P)-binding domain"/>
    <property type="match status" value="1"/>
</dbReference>
<dbReference type="OrthoDB" id="16820at2759"/>
<dbReference type="PRINTS" id="PR00420">
    <property type="entry name" value="RNGMNOXGNASE"/>
</dbReference>
<dbReference type="EMBL" id="QGMK01000071">
    <property type="protein sequence ID" value="TVY84601.1"/>
    <property type="molecule type" value="Genomic_DNA"/>
</dbReference>
<evidence type="ECO:0000259" key="7">
    <source>
        <dbReference type="Pfam" id="PF01494"/>
    </source>
</evidence>
<keyword evidence="4" id="KW-0274">FAD</keyword>
<evidence type="ECO:0000256" key="5">
    <source>
        <dbReference type="ARBA" id="ARBA00023002"/>
    </source>
</evidence>
<protein>
    <submittedName>
        <fullName evidence="8">FAD-dependent monooxygenase mdpD</fullName>
    </submittedName>
</protein>
<sequence length="516" mass="57529">MVIKSEHAFIVTGDKNEFDPEKWASSSPNGLPKRDPETHVNVLIVGAGFAGLMLALECWRKGHTVVGILERNNGPNYAGDLIVVQPSAIAVMRHWPDMARQLKEDKVDVPSYYVRHNGEVIYGPSVPTFNDPEHMAERPADFPFMGPVQIRKKFYKMLLGQVAKLGLKIDYGHRVERYFEDEEAGLGGVVVEDGSVRVAHIVVAADAFKSASELLIHGERMPTRSSGMSVYRCAYPRSLSLGNETICKRWADDVSTKDYWLGPGMHLGVFITPELVAFGLTPRDEFLLEGGTKPIESWDQDVDPEEIVQVLKRVPGWDPAIEALAKIAPKGSVNHWPLMWRNLHPDWTSKAGRVVQLGDCAHSSVPASVSGGTLALEDAITLASCLQLSSYAGGPGGAPLGARIYNLLRYQRVSCTQKMAFVNSQVMNAATTDWETIKKDPKRVRIRFPKWVFRHDPEAYVYEKYGQAFAHLVNGSEFKNTNFPPGHNFVPWTIEEVYRDISEGKRVEDLLDGDWS</sequence>
<evidence type="ECO:0000256" key="3">
    <source>
        <dbReference type="ARBA" id="ARBA00022630"/>
    </source>
</evidence>
<evidence type="ECO:0000313" key="8">
    <source>
        <dbReference type="EMBL" id="TVY84601.1"/>
    </source>
</evidence>
<dbReference type="InterPro" id="IPR050493">
    <property type="entry name" value="FAD-dep_Monooxygenase_BioMet"/>
</dbReference>
<comment type="similarity">
    <text evidence="2">Belongs to the paxM FAD-dependent monooxygenase family.</text>
</comment>
<keyword evidence="3" id="KW-0285">Flavoprotein</keyword>
<dbReference type="PANTHER" id="PTHR13789:SF315">
    <property type="entry name" value="FAD-DEPENDENT MONOOXYGENASE MDPD"/>
    <property type="match status" value="1"/>
</dbReference>
<dbReference type="GO" id="GO:0071949">
    <property type="term" value="F:FAD binding"/>
    <property type="evidence" value="ECO:0007669"/>
    <property type="project" value="InterPro"/>
</dbReference>
<gene>
    <name evidence="8" type="primary">mdpD</name>
    <name evidence="8" type="ORF">LSUE1_G000556</name>
</gene>
<comment type="caution">
    <text evidence="8">The sequence shown here is derived from an EMBL/GenBank/DDBJ whole genome shotgun (WGS) entry which is preliminary data.</text>
</comment>
<keyword evidence="6 8" id="KW-0503">Monooxygenase</keyword>
<evidence type="ECO:0000256" key="1">
    <source>
        <dbReference type="ARBA" id="ARBA00001974"/>
    </source>
</evidence>
<feature type="domain" description="FAD-binding" evidence="7">
    <location>
        <begin position="40"/>
        <end position="386"/>
    </location>
</feature>
<accession>A0A8T9CGK8</accession>
<evidence type="ECO:0000256" key="2">
    <source>
        <dbReference type="ARBA" id="ARBA00007992"/>
    </source>
</evidence>
<dbReference type="InterPro" id="IPR036188">
    <property type="entry name" value="FAD/NAD-bd_sf"/>
</dbReference>
<proteinExistence type="inferred from homology"/>
<comment type="cofactor">
    <cofactor evidence="1">
        <name>FAD</name>
        <dbReference type="ChEBI" id="CHEBI:57692"/>
    </cofactor>
</comment>
<evidence type="ECO:0000256" key="6">
    <source>
        <dbReference type="ARBA" id="ARBA00023033"/>
    </source>
</evidence>
<evidence type="ECO:0000256" key="4">
    <source>
        <dbReference type="ARBA" id="ARBA00022827"/>
    </source>
</evidence>
<dbReference type="PANTHER" id="PTHR13789">
    <property type="entry name" value="MONOOXYGENASE"/>
    <property type="match status" value="1"/>
</dbReference>
<dbReference type="InterPro" id="IPR002938">
    <property type="entry name" value="FAD-bd"/>
</dbReference>
<dbReference type="Gene3D" id="3.50.50.60">
    <property type="entry name" value="FAD/NAD(P)-binding domain"/>
    <property type="match status" value="1"/>
</dbReference>
<organism evidence="8 9">
    <name type="scientific">Lachnellula suecica</name>
    <dbReference type="NCBI Taxonomy" id="602035"/>
    <lineage>
        <taxon>Eukaryota</taxon>
        <taxon>Fungi</taxon>
        <taxon>Dikarya</taxon>
        <taxon>Ascomycota</taxon>
        <taxon>Pezizomycotina</taxon>
        <taxon>Leotiomycetes</taxon>
        <taxon>Helotiales</taxon>
        <taxon>Lachnaceae</taxon>
        <taxon>Lachnellula</taxon>
    </lineage>
</organism>
<evidence type="ECO:0000313" key="9">
    <source>
        <dbReference type="Proteomes" id="UP000469558"/>
    </source>
</evidence>
<name>A0A8T9CGK8_9HELO</name>
<reference evidence="8 9" key="1">
    <citation type="submission" date="2018-05" db="EMBL/GenBank/DDBJ databases">
        <title>Genome sequencing and assembly of the regulated plant pathogen Lachnellula willkommii and related sister species for the development of diagnostic species identification markers.</title>
        <authorList>
            <person name="Giroux E."/>
            <person name="Bilodeau G."/>
        </authorList>
    </citation>
    <scope>NUCLEOTIDE SEQUENCE [LARGE SCALE GENOMIC DNA]</scope>
    <source>
        <strain evidence="8 9">CBS 268.59</strain>
    </source>
</reference>
<keyword evidence="9" id="KW-1185">Reference proteome</keyword>